<feature type="compositionally biased region" description="Basic residues" evidence="1">
    <location>
        <begin position="1"/>
        <end position="15"/>
    </location>
</feature>
<feature type="compositionally biased region" description="Basic and acidic residues" evidence="1">
    <location>
        <begin position="50"/>
        <end position="60"/>
    </location>
</feature>
<dbReference type="AlphaFoldDB" id="A0A0B7N0P6"/>
<evidence type="ECO:0000313" key="3">
    <source>
        <dbReference type="Proteomes" id="UP000054107"/>
    </source>
</evidence>
<protein>
    <recommendedName>
        <fullName evidence="4">Coiled-coil domain-containing protein 137</fullName>
    </recommendedName>
</protein>
<dbReference type="EMBL" id="LN721083">
    <property type="protein sequence ID" value="CEP09080.1"/>
    <property type="molecule type" value="Genomic_DNA"/>
</dbReference>
<name>A0A0B7N0P6_9FUNG</name>
<evidence type="ECO:0000256" key="1">
    <source>
        <dbReference type="SAM" id="MobiDB-lite"/>
    </source>
</evidence>
<dbReference type="Proteomes" id="UP000054107">
    <property type="component" value="Unassembled WGS sequence"/>
</dbReference>
<accession>A0A0B7N0P6</accession>
<feature type="region of interest" description="Disordered" evidence="1">
    <location>
        <begin position="153"/>
        <end position="178"/>
    </location>
</feature>
<dbReference type="GO" id="GO:0005634">
    <property type="term" value="C:nucleus"/>
    <property type="evidence" value="ECO:0007669"/>
    <property type="project" value="TreeGrafter"/>
</dbReference>
<sequence>MPHKRAKASVRKARQKEKDMPVSKDDAKIEDTPKGFSRLLRFKEMAIKRQQEKKEAKKNTDALTTKKNISIQPGERMKDFVQRVESEFQSDMIEAQKKSKPTSDRKKRNQETRKQKRAAKLQKELDLYGGRDFDDLKDNVKFGEVADAPPVLNKIPKARGRGKEMLEQKNKKALSIPDTTAKTAVLKKANGYESEEDENMKALKASHKRKIQNMSAAARIQLDNEREKVIEAYRAKKAKKMNDSVFN</sequence>
<gene>
    <name evidence="2" type="primary">PARPA_02534.1 scaffold 4843</name>
</gene>
<dbReference type="InterPro" id="IPR026680">
    <property type="entry name" value="CCDC137"/>
</dbReference>
<dbReference type="OrthoDB" id="5876637at2759"/>
<evidence type="ECO:0000313" key="2">
    <source>
        <dbReference type="EMBL" id="CEP09080.1"/>
    </source>
</evidence>
<feature type="compositionally biased region" description="Basic and acidic residues" evidence="1">
    <location>
        <begin position="94"/>
        <end position="113"/>
    </location>
</feature>
<feature type="compositionally biased region" description="Basic and acidic residues" evidence="1">
    <location>
        <begin position="75"/>
        <end position="86"/>
    </location>
</feature>
<feature type="region of interest" description="Disordered" evidence="1">
    <location>
        <begin position="1"/>
        <end position="32"/>
    </location>
</feature>
<reference evidence="2 3" key="1">
    <citation type="submission" date="2014-09" db="EMBL/GenBank/DDBJ databases">
        <authorList>
            <person name="Ellenberger Sabrina"/>
        </authorList>
    </citation>
    <scope>NUCLEOTIDE SEQUENCE [LARGE SCALE GENOMIC DNA]</scope>
    <source>
        <strain evidence="2 3">CBS 412.66</strain>
    </source>
</reference>
<organism evidence="2 3">
    <name type="scientific">Parasitella parasitica</name>
    <dbReference type="NCBI Taxonomy" id="35722"/>
    <lineage>
        <taxon>Eukaryota</taxon>
        <taxon>Fungi</taxon>
        <taxon>Fungi incertae sedis</taxon>
        <taxon>Mucoromycota</taxon>
        <taxon>Mucoromycotina</taxon>
        <taxon>Mucoromycetes</taxon>
        <taxon>Mucorales</taxon>
        <taxon>Mucorineae</taxon>
        <taxon>Mucoraceae</taxon>
        <taxon>Parasitella</taxon>
    </lineage>
</organism>
<keyword evidence="3" id="KW-1185">Reference proteome</keyword>
<dbReference type="PANTHER" id="PTHR21838">
    <property type="entry name" value="COILED-COIL DOMAIN-CONTAINING PROTEIN 137"/>
    <property type="match status" value="1"/>
</dbReference>
<feature type="compositionally biased region" description="Basic and acidic residues" evidence="1">
    <location>
        <begin position="161"/>
        <end position="170"/>
    </location>
</feature>
<proteinExistence type="predicted"/>
<evidence type="ECO:0008006" key="4">
    <source>
        <dbReference type="Google" id="ProtNLM"/>
    </source>
</evidence>
<dbReference type="PANTHER" id="PTHR21838:SF2">
    <property type="entry name" value="COILED-COIL DOMAIN-CONTAINING PROTEIN 137"/>
    <property type="match status" value="1"/>
</dbReference>
<feature type="compositionally biased region" description="Polar residues" evidence="1">
    <location>
        <begin position="61"/>
        <end position="71"/>
    </location>
</feature>
<feature type="region of interest" description="Disordered" evidence="1">
    <location>
        <begin position="50"/>
        <end position="123"/>
    </location>
</feature>
<feature type="compositionally biased region" description="Basic and acidic residues" evidence="1">
    <location>
        <begin position="16"/>
        <end position="32"/>
    </location>
</feature>